<evidence type="ECO:0000313" key="1">
    <source>
        <dbReference type="EMBL" id="MCD7450329.1"/>
    </source>
</evidence>
<gene>
    <name evidence="1" type="ORF">HAX54_005309</name>
</gene>
<proteinExistence type="predicted"/>
<reference evidence="1 2" key="1">
    <citation type="journal article" date="2021" name="BMC Genomics">
        <title>Datura genome reveals duplications of psychoactive alkaloid biosynthetic genes and high mutation rate following tissue culture.</title>
        <authorList>
            <person name="Rajewski A."/>
            <person name="Carter-House D."/>
            <person name="Stajich J."/>
            <person name="Litt A."/>
        </authorList>
    </citation>
    <scope>NUCLEOTIDE SEQUENCE [LARGE SCALE GENOMIC DNA]</scope>
    <source>
        <strain evidence="1">AR-01</strain>
    </source>
</reference>
<protein>
    <recommendedName>
        <fullName evidence="3">EF-hand domain-containing protein</fullName>
    </recommendedName>
</protein>
<sequence>MLKSFSLHSSTVALSRIFSHRDCLICLILSITGLLNLENLFVIKHIYPRTPHRPKIEFAFKLYDLKHTGFIERRMS</sequence>
<evidence type="ECO:0008006" key="3">
    <source>
        <dbReference type="Google" id="ProtNLM"/>
    </source>
</evidence>
<dbReference type="EMBL" id="JACEIK010000126">
    <property type="protein sequence ID" value="MCD7450329.1"/>
    <property type="molecule type" value="Genomic_DNA"/>
</dbReference>
<name>A0ABS8RUP3_DATST</name>
<comment type="caution">
    <text evidence="1">The sequence shown here is derived from an EMBL/GenBank/DDBJ whole genome shotgun (WGS) entry which is preliminary data.</text>
</comment>
<dbReference type="Proteomes" id="UP000823775">
    <property type="component" value="Unassembled WGS sequence"/>
</dbReference>
<organism evidence="1 2">
    <name type="scientific">Datura stramonium</name>
    <name type="common">Jimsonweed</name>
    <name type="synonym">Common thornapple</name>
    <dbReference type="NCBI Taxonomy" id="4076"/>
    <lineage>
        <taxon>Eukaryota</taxon>
        <taxon>Viridiplantae</taxon>
        <taxon>Streptophyta</taxon>
        <taxon>Embryophyta</taxon>
        <taxon>Tracheophyta</taxon>
        <taxon>Spermatophyta</taxon>
        <taxon>Magnoliopsida</taxon>
        <taxon>eudicotyledons</taxon>
        <taxon>Gunneridae</taxon>
        <taxon>Pentapetalae</taxon>
        <taxon>asterids</taxon>
        <taxon>lamiids</taxon>
        <taxon>Solanales</taxon>
        <taxon>Solanaceae</taxon>
        <taxon>Solanoideae</taxon>
        <taxon>Datureae</taxon>
        <taxon>Datura</taxon>
    </lineage>
</organism>
<dbReference type="InterPro" id="IPR011992">
    <property type="entry name" value="EF-hand-dom_pair"/>
</dbReference>
<accession>A0ABS8RUP3</accession>
<keyword evidence="2" id="KW-1185">Reference proteome</keyword>
<evidence type="ECO:0000313" key="2">
    <source>
        <dbReference type="Proteomes" id="UP000823775"/>
    </source>
</evidence>
<dbReference type="SUPFAM" id="SSF47473">
    <property type="entry name" value="EF-hand"/>
    <property type="match status" value="1"/>
</dbReference>